<dbReference type="STRING" id="1817772.A2527_08300"/>
<dbReference type="PANTHER" id="PTHR39324:SF1">
    <property type="entry name" value="CALCIUM DODECIN"/>
    <property type="match status" value="1"/>
</dbReference>
<dbReference type="InterPro" id="IPR009923">
    <property type="entry name" value="Dodecin"/>
</dbReference>
<dbReference type="InterPro" id="IPR025543">
    <property type="entry name" value="Dodecin-like"/>
</dbReference>
<dbReference type="Proteomes" id="UP000178449">
    <property type="component" value="Unassembled WGS sequence"/>
</dbReference>
<comment type="caution">
    <text evidence="1">The sequence shown here is derived from an EMBL/GenBank/DDBJ whole genome shotgun (WGS) entry which is preliminary data.</text>
</comment>
<organism evidence="1 2">
    <name type="scientific">Candidatus Lambdaproteobacteria bacterium RIFOXYD2_FULL_50_16</name>
    <dbReference type="NCBI Taxonomy" id="1817772"/>
    <lineage>
        <taxon>Bacteria</taxon>
        <taxon>Pseudomonadati</taxon>
        <taxon>Pseudomonadota</taxon>
        <taxon>Candidatus Lambdaproteobacteria</taxon>
    </lineage>
</organism>
<dbReference type="Gene3D" id="3.30.1660.10">
    <property type="entry name" value="Flavin-binding protein dodecin"/>
    <property type="match status" value="1"/>
</dbReference>
<reference evidence="1 2" key="1">
    <citation type="journal article" date="2016" name="Nat. Commun.">
        <title>Thousands of microbial genomes shed light on interconnected biogeochemical processes in an aquifer system.</title>
        <authorList>
            <person name="Anantharaman K."/>
            <person name="Brown C.T."/>
            <person name="Hug L.A."/>
            <person name="Sharon I."/>
            <person name="Castelle C.J."/>
            <person name="Probst A.J."/>
            <person name="Thomas B.C."/>
            <person name="Singh A."/>
            <person name="Wilkins M.J."/>
            <person name="Karaoz U."/>
            <person name="Brodie E.L."/>
            <person name="Williams K.H."/>
            <person name="Hubbard S.S."/>
            <person name="Banfield J.F."/>
        </authorList>
    </citation>
    <scope>NUCLEOTIDE SEQUENCE [LARGE SCALE GENOMIC DNA]</scope>
</reference>
<dbReference type="InterPro" id="IPR036694">
    <property type="entry name" value="Dodecin-like_sf"/>
</dbReference>
<dbReference type="InterPro" id="IPR050049">
    <property type="entry name" value="Dodecin_bact"/>
</dbReference>
<gene>
    <name evidence="1" type="ORF">A2527_08300</name>
</gene>
<dbReference type="NCBIfam" id="NF043052">
    <property type="entry name" value="DodecBact"/>
    <property type="match status" value="1"/>
</dbReference>
<dbReference type="PANTHER" id="PTHR39324">
    <property type="entry name" value="CALCIUM DODECIN"/>
    <property type="match status" value="1"/>
</dbReference>
<name>A0A1F6GAM6_9PROT</name>
<dbReference type="Pfam" id="PF07311">
    <property type="entry name" value="Dodecin"/>
    <property type="match status" value="1"/>
</dbReference>
<protein>
    <recommendedName>
        <fullName evidence="3">Dodecin flavoprotein</fullName>
    </recommendedName>
</protein>
<proteinExistence type="predicted"/>
<accession>A0A1F6GAM6</accession>
<evidence type="ECO:0008006" key="3">
    <source>
        <dbReference type="Google" id="ProtNLM"/>
    </source>
</evidence>
<sequence>MTESVYKKVEIIGTSPLGVSEAIKQAIDKAGESLRHMSWFEVKEIRGHIDAAKDNQVLFQVTLQIGFRLE</sequence>
<dbReference type="AlphaFoldDB" id="A0A1F6GAM6"/>
<evidence type="ECO:0000313" key="2">
    <source>
        <dbReference type="Proteomes" id="UP000178449"/>
    </source>
</evidence>
<evidence type="ECO:0000313" key="1">
    <source>
        <dbReference type="EMBL" id="OGG95163.1"/>
    </source>
</evidence>
<dbReference type="EMBL" id="MFNE01000026">
    <property type="protein sequence ID" value="OGG95163.1"/>
    <property type="molecule type" value="Genomic_DNA"/>
</dbReference>
<dbReference type="SUPFAM" id="SSF89807">
    <property type="entry name" value="Dodecin-like"/>
    <property type="match status" value="1"/>
</dbReference>